<proteinExistence type="predicted"/>
<dbReference type="InterPro" id="IPR014030">
    <property type="entry name" value="Ketoacyl_synth_N"/>
</dbReference>
<feature type="domain" description="Ketosynthase family 3 (KS3)" evidence="9">
    <location>
        <begin position="5"/>
        <end position="429"/>
    </location>
</feature>
<evidence type="ECO:0000256" key="2">
    <source>
        <dbReference type="ARBA" id="ARBA00022553"/>
    </source>
</evidence>
<dbReference type="InterPro" id="IPR032821">
    <property type="entry name" value="PKS_assoc"/>
</dbReference>
<comment type="caution">
    <text evidence="10">The sequence shown here is derived from an EMBL/GenBank/DDBJ whole genome shotgun (WGS) entry which is preliminary data.</text>
</comment>
<keyword evidence="1" id="KW-0596">Phosphopantetheine</keyword>
<dbReference type="RefSeq" id="WP_106093462.1">
    <property type="nucleotide sequence ID" value="NZ_PVNL01000127.1"/>
</dbReference>
<dbReference type="AlphaFoldDB" id="A0A2S9XYI1"/>
<dbReference type="SUPFAM" id="SSF47336">
    <property type="entry name" value="ACP-like"/>
    <property type="match status" value="1"/>
</dbReference>
<dbReference type="GO" id="GO:0004315">
    <property type="term" value="F:3-oxoacyl-[acyl-carrier-protein] synthase activity"/>
    <property type="evidence" value="ECO:0007669"/>
    <property type="project" value="UniProtKB-EC"/>
</dbReference>
<dbReference type="OrthoDB" id="5349841at2"/>
<dbReference type="SUPFAM" id="SSF53901">
    <property type="entry name" value="Thiolase-like"/>
    <property type="match status" value="1"/>
</dbReference>
<dbReference type="Pfam" id="PF00550">
    <property type="entry name" value="PP-binding"/>
    <property type="match status" value="1"/>
</dbReference>
<keyword evidence="3 10" id="KW-0808">Transferase</keyword>
<dbReference type="PANTHER" id="PTHR43775:SF51">
    <property type="entry name" value="INACTIVE PHENOLPHTHIOCEROL SYNTHESIS POLYKETIDE SYNTHASE TYPE I PKS1-RELATED"/>
    <property type="match status" value="1"/>
</dbReference>
<evidence type="ECO:0000259" key="9">
    <source>
        <dbReference type="PROSITE" id="PS52004"/>
    </source>
</evidence>
<dbReference type="GO" id="GO:0006633">
    <property type="term" value="P:fatty acid biosynthetic process"/>
    <property type="evidence" value="ECO:0007669"/>
    <property type="project" value="InterPro"/>
</dbReference>
<dbReference type="CDD" id="cd00833">
    <property type="entry name" value="PKS"/>
    <property type="match status" value="1"/>
</dbReference>
<dbReference type="PROSITE" id="PS52004">
    <property type="entry name" value="KS3_2"/>
    <property type="match status" value="1"/>
</dbReference>
<dbReference type="Gene3D" id="1.10.1240.100">
    <property type="match status" value="1"/>
</dbReference>
<dbReference type="FunFam" id="3.40.47.10:FF:000042">
    <property type="entry name" value="Polyketide synthase Pks13"/>
    <property type="match status" value="1"/>
</dbReference>
<keyword evidence="10" id="KW-0012">Acyltransferase</keyword>
<feature type="domain" description="Carrier" evidence="8">
    <location>
        <begin position="754"/>
        <end position="830"/>
    </location>
</feature>
<dbReference type="SMART" id="SM00825">
    <property type="entry name" value="PKS_KS"/>
    <property type="match status" value="1"/>
</dbReference>
<dbReference type="InterPro" id="IPR050091">
    <property type="entry name" value="PKS_NRPS_Biosynth_Enz"/>
</dbReference>
<dbReference type="InterPro" id="IPR020841">
    <property type="entry name" value="PKS_Beta-ketoAc_synthase_dom"/>
</dbReference>
<evidence type="ECO:0000313" key="10">
    <source>
        <dbReference type="EMBL" id="PRP97917.1"/>
    </source>
</evidence>
<dbReference type="GO" id="GO:0004312">
    <property type="term" value="F:fatty acid synthase activity"/>
    <property type="evidence" value="ECO:0007669"/>
    <property type="project" value="TreeGrafter"/>
</dbReference>
<keyword evidence="5" id="KW-0443">Lipid metabolism</keyword>
<sequence>MTTGQHNIAIISMACRFPGAASVEQFWDLLKGGREGLRRYTDEELLAAGVAPERLADPTFVKAAQTIDELEDFDAELFGFTADEAEILDPQHRVFLECAHEALERGGYDPTACPGHVGVYAGAGMNSYLLDKLGRRYTSGSAIERYRLMLANDKDFLATRVSYKLNLRGPSLSINTACSTSLVAIHSACMGLVGGECDMALVGAVHLALEKGYSYQEGMIFSPDGHCRAFDAQARGTVIGSGVGVVVLKRLEDALADGDWVHAIIRGSAINNDGADKAGYTAPSVGGQAEVIADALAIADLSPDSISYVEAHGTGTPLGDPIEVAALTQAFREGTGRAGSCALGSVKTNIGHLDTAAGMAGLIKTVLMLEHRQLVPSLHFERRNPEIDFDASPFYVNTETRDWIAEGPRRAGVSSFGIGGTNAHVILEQPPSRTAATSRRSHELVLVSARSEASLDRLSMKLARELKRRRELELGAVAQTLACGRRSHAHRLAVVVDSVRDAAMVLALGDDARVRRAVAGRERRTPVLVLTGASVDPAEIRELCDALPAYRAAHEDCVRALGTTSVDPGFVHEYALVRALMSWGVAPAGLAAAGPGLAVAAAVAEVVTVAEAAGLLLGQAPRQLEPARLRVMSLSRGRWMSEVEAGRADSWMGGSGFSSLDALGPDHRPVEVAPAPGRARGLAHVLDLVGALWVAGLDLDLAAMHGETIGRVPLPTPAFERRRHWFEPDSGGEPPLAAASSQLRAVFEAGDPVAIREALTTCVVDEVAKAVGGRERVRLDANLFDLGLDSLVLIGIAAKLATELRVEVPASTFVEFPTITSFVDNLSVQLGLTAAETSPGTERVSRRAQRVAARRSDLD</sequence>
<feature type="region of interest" description="Disordered" evidence="7">
    <location>
        <begin position="839"/>
        <end position="859"/>
    </location>
</feature>
<keyword evidence="6" id="KW-0511">Multifunctional enzyme</keyword>
<dbReference type="PANTHER" id="PTHR43775">
    <property type="entry name" value="FATTY ACID SYNTHASE"/>
    <property type="match status" value="1"/>
</dbReference>
<dbReference type="SMART" id="SM00823">
    <property type="entry name" value="PKS_PP"/>
    <property type="match status" value="1"/>
</dbReference>
<evidence type="ECO:0000256" key="4">
    <source>
        <dbReference type="ARBA" id="ARBA00022832"/>
    </source>
</evidence>
<dbReference type="InterPro" id="IPR009081">
    <property type="entry name" value="PP-bd_ACP"/>
</dbReference>
<organism evidence="10 11">
    <name type="scientific">Enhygromyxa salina</name>
    <dbReference type="NCBI Taxonomy" id="215803"/>
    <lineage>
        <taxon>Bacteria</taxon>
        <taxon>Pseudomonadati</taxon>
        <taxon>Myxococcota</taxon>
        <taxon>Polyangia</taxon>
        <taxon>Nannocystales</taxon>
        <taxon>Nannocystaceae</taxon>
        <taxon>Enhygromyxa</taxon>
    </lineage>
</organism>
<dbReference type="InterPro" id="IPR036736">
    <property type="entry name" value="ACP-like_sf"/>
</dbReference>
<evidence type="ECO:0000256" key="6">
    <source>
        <dbReference type="ARBA" id="ARBA00023268"/>
    </source>
</evidence>
<dbReference type="Gene3D" id="3.40.47.10">
    <property type="match status" value="1"/>
</dbReference>
<dbReference type="Pfam" id="PF00109">
    <property type="entry name" value="ketoacyl-synt"/>
    <property type="match status" value="1"/>
</dbReference>
<dbReference type="GO" id="GO:0031177">
    <property type="term" value="F:phosphopantetheine binding"/>
    <property type="evidence" value="ECO:0007669"/>
    <property type="project" value="InterPro"/>
</dbReference>
<dbReference type="PROSITE" id="PS50075">
    <property type="entry name" value="CARRIER"/>
    <property type="match status" value="1"/>
</dbReference>
<dbReference type="InterPro" id="IPR014031">
    <property type="entry name" value="Ketoacyl_synth_C"/>
</dbReference>
<keyword evidence="4" id="KW-0276">Fatty acid metabolism</keyword>
<dbReference type="InterPro" id="IPR020806">
    <property type="entry name" value="PKS_PP-bd"/>
</dbReference>
<dbReference type="Gene3D" id="3.30.70.3290">
    <property type="match status" value="1"/>
</dbReference>
<gene>
    <name evidence="10" type="primary">ppsE</name>
    <name evidence="10" type="ORF">ENSA7_66290</name>
</gene>
<evidence type="ECO:0000256" key="3">
    <source>
        <dbReference type="ARBA" id="ARBA00022679"/>
    </source>
</evidence>
<evidence type="ECO:0000313" key="11">
    <source>
        <dbReference type="Proteomes" id="UP000238823"/>
    </source>
</evidence>
<dbReference type="Gene3D" id="1.10.1200.10">
    <property type="entry name" value="ACP-like"/>
    <property type="match status" value="1"/>
</dbReference>
<keyword evidence="2" id="KW-0597">Phosphoprotein</keyword>
<dbReference type="PROSITE" id="PS00606">
    <property type="entry name" value="KS3_1"/>
    <property type="match status" value="1"/>
</dbReference>
<dbReference type="InterPro" id="IPR016039">
    <property type="entry name" value="Thiolase-like"/>
</dbReference>
<dbReference type="Proteomes" id="UP000238823">
    <property type="component" value="Unassembled WGS sequence"/>
</dbReference>
<evidence type="ECO:0000256" key="5">
    <source>
        <dbReference type="ARBA" id="ARBA00023098"/>
    </source>
</evidence>
<dbReference type="Pfam" id="PF02801">
    <property type="entry name" value="Ketoacyl-synt_C"/>
    <property type="match status" value="1"/>
</dbReference>
<name>A0A2S9XYI1_9BACT</name>
<reference evidence="10 11" key="1">
    <citation type="submission" date="2018-03" db="EMBL/GenBank/DDBJ databases">
        <title>Draft Genome Sequences of the Obligatory Marine Myxobacteria Enhygromyxa salina SWB007.</title>
        <authorList>
            <person name="Poehlein A."/>
            <person name="Moghaddam J.A."/>
            <person name="Harms H."/>
            <person name="Alanjari M."/>
            <person name="Koenig G.M."/>
            <person name="Daniel R."/>
            <person name="Schaeberle T.F."/>
        </authorList>
    </citation>
    <scope>NUCLEOTIDE SEQUENCE [LARGE SCALE GENOMIC DNA]</scope>
    <source>
        <strain evidence="10 11">SWB007</strain>
    </source>
</reference>
<evidence type="ECO:0000256" key="7">
    <source>
        <dbReference type="SAM" id="MobiDB-lite"/>
    </source>
</evidence>
<evidence type="ECO:0000259" key="8">
    <source>
        <dbReference type="PROSITE" id="PS50075"/>
    </source>
</evidence>
<dbReference type="Pfam" id="PF16197">
    <property type="entry name" value="KAsynt_C_assoc"/>
    <property type="match status" value="1"/>
</dbReference>
<dbReference type="EMBL" id="PVNL01000127">
    <property type="protein sequence ID" value="PRP97917.1"/>
    <property type="molecule type" value="Genomic_DNA"/>
</dbReference>
<dbReference type="PROSITE" id="PS00012">
    <property type="entry name" value="PHOSPHOPANTETHEINE"/>
    <property type="match status" value="1"/>
</dbReference>
<dbReference type="InterPro" id="IPR006162">
    <property type="entry name" value="Ppantetheine_attach_site"/>
</dbReference>
<accession>A0A2S9XYI1</accession>
<evidence type="ECO:0000256" key="1">
    <source>
        <dbReference type="ARBA" id="ARBA00022450"/>
    </source>
</evidence>
<dbReference type="InterPro" id="IPR018201">
    <property type="entry name" value="Ketoacyl_synth_AS"/>
</dbReference>
<protein>
    <submittedName>
        <fullName evidence="10">Phthiocerol/phenolphthiocerol synthesis polyketide synthase type I PpsE</fullName>
        <ecNumber evidence="10">2.3.1.41</ecNumber>
    </submittedName>
</protein>
<dbReference type="EC" id="2.3.1.41" evidence="10"/>